<dbReference type="EMBL" id="AP022227">
    <property type="protein sequence ID" value="BBT40276.1"/>
    <property type="molecule type" value="Genomic_DNA"/>
</dbReference>
<dbReference type="SUPFAM" id="SSF58104">
    <property type="entry name" value="Methyl-accepting chemotaxis protein (MCP) signaling domain"/>
    <property type="match status" value="1"/>
</dbReference>
<feature type="domain" description="Methyl-accepting transducer" evidence="2">
    <location>
        <begin position="265"/>
        <end position="439"/>
    </location>
</feature>
<gene>
    <name evidence="5" type="ORF">WP8W18C01_26170</name>
</gene>
<dbReference type="PANTHER" id="PTHR24422:SF10">
    <property type="entry name" value="CHEMOTAXIS PROTEIN METHYLTRANSFERASE 2"/>
    <property type="match status" value="1"/>
</dbReference>
<dbReference type="InterPro" id="IPR013655">
    <property type="entry name" value="PAS_fold_3"/>
</dbReference>
<dbReference type="SUPFAM" id="SSF55785">
    <property type="entry name" value="PYP-like sensor domain (PAS domain)"/>
    <property type="match status" value="2"/>
</dbReference>
<evidence type="ECO:0000313" key="6">
    <source>
        <dbReference type="Proteomes" id="UP000515680"/>
    </source>
</evidence>
<dbReference type="PANTHER" id="PTHR24422">
    <property type="entry name" value="CHEMOTAXIS PROTEIN METHYLTRANSFERASE"/>
    <property type="match status" value="1"/>
</dbReference>
<dbReference type="AlphaFoldDB" id="A0A6S5TST9"/>
<dbReference type="SMART" id="SM00283">
    <property type="entry name" value="MA"/>
    <property type="match status" value="1"/>
</dbReference>
<keyword evidence="1" id="KW-0807">Transducer</keyword>
<dbReference type="Gene3D" id="1.10.287.950">
    <property type="entry name" value="Methyl-accepting chemotaxis protein"/>
    <property type="match status" value="1"/>
</dbReference>
<dbReference type="InterPro" id="IPR050903">
    <property type="entry name" value="Bact_Chemotaxis_MeTrfase"/>
</dbReference>
<name>A0A6S5TST9_PSEPU</name>
<dbReference type="InterPro" id="IPR000700">
    <property type="entry name" value="PAS-assoc_C"/>
</dbReference>
<dbReference type="NCBIfam" id="TIGR00229">
    <property type="entry name" value="sensory_box"/>
    <property type="match status" value="2"/>
</dbReference>
<dbReference type="Pfam" id="PF00015">
    <property type="entry name" value="MCPsignal"/>
    <property type="match status" value="1"/>
</dbReference>
<evidence type="ECO:0000259" key="3">
    <source>
        <dbReference type="PROSITE" id="PS50112"/>
    </source>
</evidence>
<dbReference type="Gene3D" id="3.30.450.20">
    <property type="entry name" value="PAS domain"/>
    <property type="match status" value="2"/>
</dbReference>
<evidence type="ECO:0000256" key="1">
    <source>
        <dbReference type="PROSITE-ProRule" id="PRU00284"/>
    </source>
</evidence>
<dbReference type="GO" id="GO:0016020">
    <property type="term" value="C:membrane"/>
    <property type="evidence" value="ECO:0007669"/>
    <property type="project" value="InterPro"/>
</dbReference>
<dbReference type="Proteomes" id="UP000515680">
    <property type="component" value="Chromosome"/>
</dbReference>
<feature type="domain" description="PAC" evidence="4">
    <location>
        <begin position="214"/>
        <end position="266"/>
    </location>
</feature>
<dbReference type="InterPro" id="IPR001610">
    <property type="entry name" value="PAC"/>
</dbReference>
<evidence type="ECO:0000259" key="2">
    <source>
        <dbReference type="PROSITE" id="PS50111"/>
    </source>
</evidence>
<dbReference type="InterPro" id="IPR035965">
    <property type="entry name" value="PAS-like_dom_sf"/>
</dbReference>
<dbReference type="Pfam" id="PF08447">
    <property type="entry name" value="PAS_3"/>
    <property type="match status" value="2"/>
</dbReference>
<sequence>MFNKRLKRELEEALSTLYAQDARMSAVNRSTAIIEFTPAGLVTTANQNFLDALGYHLEEVIGKHHSIFCLERHTTSSEYRDFWRRLAEGASIRDRVVRKNKLGEAVWLEASYNPIRDSNGRIISILKCATLVTDQVKNEQEQRSTIEAISRSMAMVSFTPEGYVLDANENFLRTLGYSLHEVLGQHHRLFCPQQEVASPEYKEFWRNLNKGEFFSGRFQRVNRSGNTVWLSATYNPVFDASNKLYKIVKFARDITAQVEQQTIESDAAKLAYEISLKTDHSAQHGALVINETVAVVRGIADEITKAADNIAAVSKQSDMITGIIQTIREIADQTNLLALNAAIEAARAGEQGRGFAVVADEVRHLAVRTAQATVEIRDVVKRNHELSQEAVKGMQTSQHKVDVGVGLVGEAGEIIERIQSGARQVVETVKQFSETMNKT</sequence>
<dbReference type="GO" id="GO:0007165">
    <property type="term" value="P:signal transduction"/>
    <property type="evidence" value="ECO:0007669"/>
    <property type="project" value="UniProtKB-KW"/>
</dbReference>
<protein>
    <submittedName>
        <fullName evidence="5">Methyl-accepting chemotaxis protein</fullName>
    </submittedName>
</protein>
<dbReference type="PROSITE" id="PS50113">
    <property type="entry name" value="PAC"/>
    <property type="match status" value="2"/>
</dbReference>
<feature type="domain" description="PAC" evidence="4">
    <location>
        <begin position="90"/>
        <end position="144"/>
    </location>
</feature>
<reference evidence="5 6" key="1">
    <citation type="submission" date="2019-12" db="EMBL/GenBank/DDBJ databases">
        <title>complete genome sequences of Pseudomonas putida str. WP8-W18-CRE-01 isolated from wastewater treatment plant effluent.</title>
        <authorList>
            <person name="Sekizuka T."/>
            <person name="Itokawa K."/>
            <person name="Yatsu K."/>
            <person name="Inamine Y."/>
            <person name="Kuroda M."/>
        </authorList>
    </citation>
    <scope>NUCLEOTIDE SEQUENCE [LARGE SCALE GENOMIC DNA]</scope>
    <source>
        <strain evidence="5 6">WP8-W18-CRE-01</strain>
    </source>
</reference>
<dbReference type="InterPro" id="IPR000014">
    <property type="entry name" value="PAS"/>
</dbReference>
<dbReference type="PROSITE" id="PS50112">
    <property type="entry name" value="PAS"/>
    <property type="match status" value="1"/>
</dbReference>
<dbReference type="SMART" id="SM00086">
    <property type="entry name" value="PAC"/>
    <property type="match status" value="2"/>
</dbReference>
<dbReference type="PROSITE" id="PS50111">
    <property type="entry name" value="CHEMOTAXIS_TRANSDUC_2"/>
    <property type="match status" value="1"/>
</dbReference>
<dbReference type="GO" id="GO:0006935">
    <property type="term" value="P:chemotaxis"/>
    <property type="evidence" value="ECO:0007669"/>
    <property type="project" value="UniProtKB-ARBA"/>
</dbReference>
<dbReference type="CDD" id="cd00130">
    <property type="entry name" value="PAS"/>
    <property type="match status" value="2"/>
</dbReference>
<dbReference type="SMART" id="SM00091">
    <property type="entry name" value="PAS"/>
    <property type="match status" value="2"/>
</dbReference>
<proteinExistence type="predicted"/>
<accession>A0A6S5TST9</accession>
<organism evidence="5 6">
    <name type="scientific">Pseudomonas putida</name>
    <name type="common">Arthrobacter siderocapsulatus</name>
    <dbReference type="NCBI Taxonomy" id="303"/>
    <lineage>
        <taxon>Bacteria</taxon>
        <taxon>Pseudomonadati</taxon>
        <taxon>Pseudomonadota</taxon>
        <taxon>Gammaproteobacteria</taxon>
        <taxon>Pseudomonadales</taxon>
        <taxon>Pseudomonadaceae</taxon>
        <taxon>Pseudomonas</taxon>
    </lineage>
</organism>
<evidence type="ECO:0000259" key="4">
    <source>
        <dbReference type="PROSITE" id="PS50113"/>
    </source>
</evidence>
<dbReference type="InterPro" id="IPR004089">
    <property type="entry name" value="MCPsignal_dom"/>
</dbReference>
<feature type="domain" description="PAS" evidence="3">
    <location>
        <begin position="138"/>
        <end position="185"/>
    </location>
</feature>
<evidence type="ECO:0000313" key="5">
    <source>
        <dbReference type="EMBL" id="BBT40276.1"/>
    </source>
</evidence>